<dbReference type="OrthoDB" id="2406134at2"/>
<evidence type="ECO:0000259" key="6">
    <source>
        <dbReference type="Pfam" id="PF12698"/>
    </source>
</evidence>
<evidence type="ECO:0000256" key="1">
    <source>
        <dbReference type="ARBA" id="ARBA00004141"/>
    </source>
</evidence>
<dbReference type="Pfam" id="PF12698">
    <property type="entry name" value="ABC2_membrane_3"/>
    <property type="match status" value="1"/>
</dbReference>
<dbReference type="RefSeq" id="WP_087999664.1">
    <property type="nucleotide sequence ID" value="NZ_BMHB01000001.1"/>
</dbReference>
<feature type="transmembrane region" description="Helical" evidence="5">
    <location>
        <begin position="205"/>
        <end position="224"/>
    </location>
</feature>
<feature type="transmembrane region" description="Helical" evidence="5">
    <location>
        <begin position="278"/>
        <end position="298"/>
    </location>
</feature>
<gene>
    <name evidence="7" type="ORF">GCM10007380_29090</name>
</gene>
<name>A0A8J3AKQ9_9BACI</name>
<comment type="subcellular location">
    <subcellularLocation>
        <location evidence="1">Membrane</location>
        <topology evidence="1">Multi-pass membrane protein</topology>
    </subcellularLocation>
</comment>
<protein>
    <submittedName>
        <fullName evidence="7">Phage infection protein</fullName>
    </submittedName>
</protein>
<evidence type="ECO:0000313" key="7">
    <source>
        <dbReference type="EMBL" id="GGI15655.1"/>
    </source>
</evidence>
<evidence type="ECO:0000313" key="8">
    <source>
        <dbReference type="Proteomes" id="UP000626244"/>
    </source>
</evidence>
<proteinExistence type="predicted"/>
<dbReference type="GO" id="GO:0140359">
    <property type="term" value="F:ABC-type transporter activity"/>
    <property type="evidence" value="ECO:0007669"/>
    <property type="project" value="InterPro"/>
</dbReference>
<dbReference type="AlphaFoldDB" id="A0A8J3AKQ9"/>
<dbReference type="InterPro" id="IPR051328">
    <property type="entry name" value="T7SS_ABC-Transporter"/>
</dbReference>
<keyword evidence="2 5" id="KW-0812">Transmembrane</keyword>
<reference evidence="8" key="1">
    <citation type="journal article" date="2019" name="Int. J. Syst. Evol. Microbiol.">
        <title>The Global Catalogue of Microorganisms (GCM) 10K type strain sequencing project: providing services to taxonomists for standard genome sequencing and annotation.</title>
        <authorList>
            <consortium name="The Broad Institute Genomics Platform"/>
            <consortium name="The Broad Institute Genome Sequencing Center for Infectious Disease"/>
            <person name="Wu L."/>
            <person name="Ma J."/>
        </authorList>
    </citation>
    <scope>NUCLEOTIDE SEQUENCE [LARGE SCALE GENOMIC DNA]</scope>
    <source>
        <strain evidence="8">CGMCC 1.14993</strain>
    </source>
</reference>
<dbReference type="EMBL" id="BMHB01000001">
    <property type="protein sequence ID" value="GGI15655.1"/>
    <property type="molecule type" value="Genomic_DNA"/>
</dbReference>
<dbReference type="GO" id="GO:0016020">
    <property type="term" value="C:membrane"/>
    <property type="evidence" value="ECO:0007669"/>
    <property type="project" value="UniProtKB-SubCell"/>
</dbReference>
<dbReference type="InterPro" id="IPR013525">
    <property type="entry name" value="ABC2_TM"/>
</dbReference>
<organism evidence="7 8">
    <name type="scientific">Gottfriedia solisilvae</name>
    <dbReference type="NCBI Taxonomy" id="1516104"/>
    <lineage>
        <taxon>Bacteria</taxon>
        <taxon>Bacillati</taxon>
        <taxon>Bacillota</taxon>
        <taxon>Bacilli</taxon>
        <taxon>Bacillales</taxon>
        <taxon>Bacillaceae</taxon>
        <taxon>Gottfriedia</taxon>
    </lineage>
</organism>
<keyword evidence="3 5" id="KW-1133">Transmembrane helix</keyword>
<dbReference type="PANTHER" id="PTHR43077">
    <property type="entry name" value="TRANSPORT PERMEASE YVFS-RELATED"/>
    <property type="match status" value="1"/>
</dbReference>
<keyword evidence="8" id="KW-1185">Reference proteome</keyword>
<dbReference type="PANTHER" id="PTHR43077:SF5">
    <property type="entry name" value="PHAGE INFECTION PROTEIN"/>
    <property type="match status" value="1"/>
</dbReference>
<evidence type="ECO:0000256" key="3">
    <source>
        <dbReference type="ARBA" id="ARBA00022989"/>
    </source>
</evidence>
<dbReference type="Proteomes" id="UP000626244">
    <property type="component" value="Unassembled WGS sequence"/>
</dbReference>
<evidence type="ECO:0000256" key="5">
    <source>
        <dbReference type="SAM" id="Phobius"/>
    </source>
</evidence>
<keyword evidence="4 5" id="KW-0472">Membrane</keyword>
<evidence type="ECO:0000256" key="4">
    <source>
        <dbReference type="ARBA" id="ARBA00023136"/>
    </source>
</evidence>
<feature type="domain" description="ABC-2 type transporter transmembrane" evidence="6">
    <location>
        <begin position="14"/>
        <end position="374"/>
    </location>
</feature>
<feature type="transmembrane region" description="Helical" evidence="5">
    <location>
        <begin position="245"/>
        <end position="266"/>
    </location>
</feature>
<accession>A0A8J3AKQ9</accession>
<evidence type="ECO:0000256" key="2">
    <source>
        <dbReference type="ARBA" id="ARBA00022692"/>
    </source>
</evidence>
<sequence length="395" mass="43214">MNLLKQKQALLAPIIVLVVVVIFSLTLASSVNPTPKNLPIAIVNEDEGITVPTKGEINLGKIMVSKINEVTNSQKESAVNWIQVSSEDKVRKGLDDKKYYAALILPKDLSQKQATLMTPNPSPIEIKVLLNQGMNANASTMAGQILNNVVSQLSMNIRTEVLSELEKNNTLISANQASVLAIPILNKIENVNEIGTHTANGNAPVILITPLWMSSLIGAVIIFLGKKKANMTTSVNKLKVILEQIALAIILAFVAGFGITLMADWIGFTIPNFIDTALYLTIAYFSFHILISAVMSWVGFGGVALFALIFFFAGSIIGVAPELLPKFTHDWIYSWVPMRFGADGLREIFYFGKELSFSHSMVILVWIASVSTIVLLASAFKQNKIQKEQQLSLNE</sequence>
<feature type="transmembrane region" description="Helical" evidence="5">
    <location>
        <begin position="361"/>
        <end position="380"/>
    </location>
</feature>
<comment type="caution">
    <text evidence="7">The sequence shown here is derived from an EMBL/GenBank/DDBJ whole genome shotgun (WGS) entry which is preliminary data.</text>
</comment>
<dbReference type="Gene3D" id="3.40.1710.10">
    <property type="entry name" value="abc type-2 transporter like domain"/>
    <property type="match status" value="1"/>
</dbReference>
<feature type="transmembrane region" description="Helical" evidence="5">
    <location>
        <begin position="305"/>
        <end position="324"/>
    </location>
</feature>